<keyword evidence="2" id="KW-0732">Signal</keyword>
<dbReference type="InterPro" id="IPR029000">
    <property type="entry name" value="Cyclophilin-like_dom_sf"/>
</dbReference>
<feature type="compositionally biased region" description="Low complexity" evidence="1">
    <location>
        <begin position="41"/>
        <end position="61"/>
    </location>
</feature>
<feature type="signal peptide" evidence="2">
    <location>
        <begin position="1"/>
        <end position="31"/>
    </location>
</feature>
<feature type="domain" description="Cyclophilin-like" evidence="3">
    <location>
        <begin position="74"/>
        <end position="184"/>
    </location>
</feature>
<evidence type="ECO:0000256" key="2">
    <source>
        <dbReference type="SAM" id="SignalP"/>
    </source>
</evidence>
<name>A0A6J4U0E7_9ACTN</name>
<dbReference type="SUPFAM" id="SSF50891">
    <property type="entry name" value="Cyclophilin-like"/>
    <property type="match status" value="1"/>
</dbReference>
<dbReference type="Pfam" id="PF18050">
    <property type="entry name" value="Cyclophil_like2"/>
    <property type="match status" value="1"/>
</dbReference>
<protein>
    <recommendedName>
        <fullName evidence="3">Cyclophilin-like domain-containing protein</fullName>
    </recommendedName>
</protein>
<dbReference type="EMBL" id="CADCVM010000524">
    <property type="protein sequence ID" value="CAA9536321.1"/>
    <property type="molecule type" value="Genomic_DNA"/>
</dbReference>
<feature type="region of interest" description="Disordered" evidence="1">
    <location>
        <begin position="34"/>
        <end position="71"/>
    </location>
</feature>
<proteinExistence type="predicted"/>
<evidence type="ECO:0000256" key="1">
    <source>
        <dbReference type="SAM" id="MobiDB-lite"/>
    </source>
</evidence>
<evidence type="ECO:0000259" key="3">
    <source>
        <dbReference type="Pfam" id="PF18050"/>
    </source>
</evidence>
<evidence type="ECO:0000313" key="4">
    <source>
        <dbReference type="EMBL" id="CAA9536321.1"/>
    </source>
</evidence>
<accession>A0A6J4U0E7</accession>
<feature type="chain" id="PRO_5039465287" description="Cyclophilin-like domain-containing protein" evidence="2">
    <location>
        <begin position="32"/>
        <end position="187"/>
    </location>
</feature>
<dbReference type="AlphaFoldDB" id="A0A6J4U0E7"/>
<sequence length="187" mass="19671">MTTTNPFCFRRPRRLRYLLALLATISLSACGGGDEDGDGATGAPGASTPDPSASSSPASGDPDADSSEGTPVRITFGDTVLVARLHDNATARDLAAQLPLTLTFRDHNNVEKTAPLPRELSLEGAPEGHDPAAGDIGYWAPGGDLVFYYDSDAPFFNGIVRIGEFEGDLGAIERQSGDFSVTIERAE</sequence>
<organism evidence="4">
    <name type="scientific">uncultured Rubrobacteraceae bacterium</name>
    <dbReference type="NCBI Taxonomy" id="349277"/>
    <lineage>
        <taxon>Bacteria</taxon>
        <taxon>Bacillati</taxon>
        <taxon>Actinomycetota</taxon>
        <taxon>Rubrobacteria</taxon>
        <taxon>Rubrobacterales</taxon>
        <taxon>Rubrobacteraceae</taxon>
        <taxon>environmental samples</taxon>
    </lineage>
</organism>
<dbReference type="Gene3D" id="2.40.100.20">
    <property type="match status" value="1"/>
</dbReference>
<gene>
    <name evidence="4" type="ORF">AVDCRST_MAG05-4908</name>
</gene>
<dbReference type="InterPro" id="IPR041183">
    <property type="entry name" value="Cyclophilin-like"/>
</dbReference>
<reference evidence="4" key="1">
    <citation type="submission" date="2020-02" db="EMBL/GenBank/DDBJ databases">
        <authorList>
            <person name="Meier V. D."/>
        </authorList>
    </citation>
    <scope>NUCLEOTIDE SEQUENCE</scope>
    <source>
        <strain evidence="4">AVDCRST_MAG05</strain>
    </source>
</reference>